<proteinExistence type="predicted"/>
<name>A0A4R0HM79_9ACTN</name>
<dbReference type="EMBL" id="SJJZ01000001">
    <property type="protein sequence ID" value="TCC11024.1"/>
    <property type="molecule type" value="Genomic_DNA"/>
</dbReference>
<sequence length="237" mass="24610">MTTTSIPPRTPPVDRAWSGWRTVLVVMGALLALVGVTLFAVGGVGLWAQHQRDGDGYFTAGPERVSTSTYALSAPGLDIGGVGPDAFYTDDFLGKVRIETKSTSGTPVFIGIGPAADVAAYLKGVSHDEVADFDVDPFHLTTTARPGDKPAAPPADQTFWVASGTETLNWTARGGDWSVVFMNADGSQKVDAELSVSGTLPAVEGITIGALIGAALLLLIGSAVVVSTITTRRTFSD</sequence>
<keyword evidence="1" id="KW-0472">Membrane</keyword>
<keyword evidence="1" id="KW-1133">Transmembrane helix</keyword>
<accession>A0A4R0HM79</accession>
<dbReference type="AlphaFoldDB" id="A0A4R0HM79"/>
<keyword evidence="1" id="KW-0812">Transmembrane</keyword>
<dbReference type="RefSeq" id="WP_131335411.1">
    <property type="nucleotide sequence ID" value="NZ_SJJZ01000001.1"/>
</dbReference>
<protein>
    <submittedName>
        <fullName evidence="2">Uncharacterized protein</fullName>
    </submittedName>
</protein>
<evidence type="ECO:0000313" key="3">
    <source>
        <dbReference type="Proteomes" id="UP000292346"/>
    </source>
</evidence>
<evidence type="ECO:0000313" key="2">
    <source>
        <dbReference type="EMBL" id="TCC11024.1"/>
    </source>
</evidence>
<evidence type="ECO:0000256" key="1">
    <source>
        <dbReference type="SAM" id="Phobius"/>
    </source>
</evidence>
<feature type="transmembrane region" description="Helical" evidence="1">
    <location>
        <begin position="208"/>
        <end position="229"/>
    </location>
</feature>
<dbReference type="OrthoDB" id="156718at2"/>
<organism evidence="2 3">
    <name type="scientific">Kribbella soli</name>
    <dbReference type="NCBI Taxonomy" id="1124743"/>
    <lineage>
        <taxon>Bacteria</taxon>
        <taxon>Bacillati</taxon>
        <taxon>Actinomycetota</taxon>
        <taxon>Actinomycetes</taxon>
        <taxon>Propionibacteriales</taxon>
        <taxon>Kribbellaceae</taxon>
        <taxon>Kribbella</taxon>
    </lineage>
</organism>
<keyword evidence="3" id="KW-1185">Reference proteome</keyword>
<gene>
    <name evidence="2" type="ORF">E0H45_06955</name>
</gene>
<dbReference type="Proteomes" id="UP000292346">
    <property type="component" value="Unassembled WGS sequence"/>
</dbReference>
<feature type="transmembrane region" description="Helical" evidence="1">
    <location>
        <begin position="20"/>
        <end position="48"/>
    </location>
</feature>
<comment type="caution">
    <text evidence="2">The sequence shown here is derived from an EMBL/GenBank/DDBJ whole genome shotgun (WGS) entry which is preliminary data.</text>
</comment>
<reference evidence="2 3" key="1">
    <citation type="submission" date="2019-02" db="EMBL/GenBank/DDBJ databases">
        <title>Kribbella capetownensis sp. nov. and Kribbella speibonae sp. nov., isolated from soil.</title>
        <authorList>
            <person name="Curtis S.M."/>
            <person name="Norton I."/>
            <person name="Everest G.J."/>
            <person name="Meyers P.R."/>
        </authorList>
    </citation>
    <scope>NUCLEOTIDE SEQUENCE [LARGE SCALE GENOMIC DNA]</scope>
    <source>
        <strain evidence="2 3">KCTC 29219</strain>
    </source>
</reference>